<dbReference type="GeneID" id="68117173"/>
<dbReference type="VEuPathDB" id="AmoebaDB:NfTy_081410"/>
<proteinExistence type="predicted"/>
<dbReference type="VEuPathDB" id="AmoebaDB:FDP41_009958"/>
<evidence type="ECO:0000313" key="2">
    <source>
        <dbReference type="Proteomes" id="UP000444721"/>
    </source>
</evidence>
<protein>
    <submittedName>
        <fullName evidence="1">Uncharacterized protein</fullName>
    </submittedName>
</protein>
<evidence type="ECO:0000313" key="1">
    <source>
        <dbReference type="EMBL" id="KAF0971735.1"/>
    </source>
</evidence>
<organism evidence="1 2">
    <name type="scientific">Naegleria fowleri</name>
    <name type="common">Brain eating amoeba</name>
    <dbReference type="NCBI Taxonomy" id="5763"/>
    <lineage>
        <taxon>Eukaryota</taxon>
        <taxon>Discoba</taxon>
        <taxon>Heterolobosea</taxon>
        <taxon>Tetramitia</taxon>
        <taxon>Eutetramitia</taxon>
        <taxon>Vahlkampfiidae</taxon>
        <taxon>Naegleria</taxon>
    </lineage>
</organism>
<accession>A0A6A5BC71</accession>
<dbReference type="VEuPathDB" id="AmoebaDB:NF0042680"/>
<dbReference type="OrthoDB" id="10485103at2759"/>
<sequence length="149" mass="17347">MDRRGIIYLAKGNGKQIYVICSESGQILDKMGYNCRRPFPTKFNLFFSLSLDRNDNLMISCYDENHRPAIKVFTRNLHFVKSIRLPLYNRNAIIYDSISDGCLLQTEDAWFYLSKDFDVISQKTIWDKHGSFSNGVLYCVENATITCYK</sequence>
<dbReference type="Proteomes" id="UP000444721">
    <property type="component" value="Unassembled WGS sequence"/>
</dbReference>
<dbReference type="EMBL" id="VFQX01000074">
    <property type="protein sequence ID" value="KAF0971735.1"/>
    <property type="molecule type" value="Genomic_DNA"/>
</dbReference>
<reference evidence="1 2" key="1">
    <citation type="journal article" date="2019" name="Sci. Rep.">
        <title>Nanopore sequencing improves the draft genome of the human pathogenic amoeba Naegleria fowleri.</title>
        <authorList>
            <person name="Liechti N."/>
            <person name="Schurch N."/>
            <person name="Bruggmann R."/>
            <person name="Wittwer M."/>
        </authorList>
    </citation>
    <scope>NUCLEOTIDE SEQUENCE [LARGE SCALE GENOMIC DNA]</scope>
    <source>
        <strain evidence="1 2">ATCC 30894</strain>
    </source>
</reference>
<keyword evidence="2" id="KW-1185">Reference proteome</keyword>
<gene>
    <name evidence="1" type="ORF">FDP41_009958</name>
</gene>
<dbReference type="RefSeq" id="XP_044556451.1">
    <property type="nucleotide sequence ID" value="XM_044713972.1"/>
</dbReference>
<dbReference type="AlphaFoldDB" id="A0A6A5BC71"/>
<name>A0A6A5BC71_NAEFO</name>
<comment type="caution">
    <text evidence="1">The sequence shown here is derived from an EMBL/GenBank/DDBJ whole genome shotgun (WGS) entry which is preliminary data.</text>
</comment>